<dbReference type="PROSITE" id="PS51257">
    <property type="entry name" value="PROKAR_LIPOPROTEIN"/>
    <property type="match status" value="1"/>
</dbReference>
<protein>
    <submittedName>
        <fullName evidence="2">von Hippel-Lindau disease tumor suppressor protein</fullName>
    </submittedName>
</protein>
<dbReference type="AlphaFoldDB" id="A0A4Q7Z4H8"/>
<accession>A0A4Q7Z4H8</accession>
<comment type="caution">
    <text evidence="2">The sequence shown here is derived from an EMBL/GenBank/DDBJ whole genome shotgun (WGS) entry which is preliminary data.</text>
</comment>
<proteinExistence type="predicted"/>
<dbReference type="InterPro" id="IPR036208">
    <property type="entry name" value="VHL_sf"/>
</dbReference>
<dbReference type="RefSeq" id="WP_165391418.1">
    <property type="nucleotide sequence ID" value="NZ_SHKX01000012.1"/>
</dbReference>
<gene>
    <name evidence="2" type="ORF">EV700_2022</name>
</gene>
<dbReference type="EMBL" id="SHKX01000012">
    <property type="protein sequence ID" value="RZU45207.1"/>
    <property type="molecule type" value="Genomic_DNA"/>
</dbReference>
<organism evidence="2 3">
    <name type="scientific">Fluviicoccus keumensis</name>
    <dbReference type="NCBI Taxonomy" id="1435465"/>
    <lineage>
        <taxon>Bacteria</taxon>
        <taxon>Pseudomonadati</taxon>
        <taxon>Pseudomonadota</taxon>
        <taxon>Gammaproteobacteria</taxon>
        <taxon>Moraxellales</taxon>
        <taxon>Moraxellaceae</taxon>
        <taxon>Fluviicoccus</taxon>
    </lineage>
</organism>
<evidence type="ECO:0000313" key="3">
    <source>
        <dbReference type="Proteomes" id="UP000292423"/>
    </source>
</evidence>
<sequence length="806" mass="82856">MLKTRPLAVPLAVMAVSLGLAACNGNDDDATANQTPTATKTITVTPSLGRVSNARVILRNPSNPAQEYGRGNLNAQGSATINIPATVSAVVAELQPLAGATYFDEAITDDPLTAANESLVPLTQNLHTAFTLSGAANASIGMTALTEAAYQRALAQAGSAAALNAAYINQANAYVQQVFNVSNILQSPVIIGSAADYANLINSSLNAASREYAMRLAALAQQARTQIPGSTQPAIDMMNALAADLQAGGLDGVGVNGNIANLPYAVNTANFAAAWATAMQAILANIQTLLTGSLSSTELQNLGNYFNTLAAQLNVTPSPVIAATPVRTVNGIAEYACSDRNNIRSVNGGATLDMDFVNNSGQSVNIDWLNTLGTAIRYRTSLVSGSNYYQNNTYVGHPWLLTNGSGACKGIFMAVTAGNKVITLNADGTSTLGVPGGSSNTEPATVNAALGGNYTLTYHQSQAGGLYSDGQQVNFSVNASTGVLSVGGMPLGNPYYMKFGGVANTAEVIWKDGNIEYALTNNTTGMFNEINISDSSKAKPFMGQFRMPAVAQTCQTTGADNKLGFNNAPTDFCGFVRGSSSAITNPDIYTFSSGDADKRILKITVSAGAVQSVIVENSTYAFGCGAGSQTACSGINFVNGANQKEFVFSNTTLDAITGSTQPLTVTGGSVIHPVAATGAASQLALPSGTILTNSATLTVTLMPAFPPSGRIMTFKQGNASATLYDYGNTLGIAAGDSGMSIGINPLNACALVAGSVTPDTPACSDVGVDFNRSTGKVTFTNTPMHAIVFTCPGSCQLSGQLGFTPY</sequence>
<reference evidence="2 3" key="1">
    <citation type="submission" date="2019-02" db="EMBL/GenBank/DDBJ databases">
        <title>Genomic Encyclopedia of Type Strains, Phase IV (KMG-IV): sequencing the most valuable type-strain genomes for metagenomic binning, comparative biology and taxonomic classification.</title>
        <authorList>
            <person name="Goeker M."/>
        </authorList>
    </citation>
    <scope>NUCLEOTIDE SEQUENCE [LARGE SCALE GENOMIC DNA]</scope>
    <source>
        <strain evidence="2 3">DSM 105135</strain>
    </source>
</reference>
<dbReference type="Gene3D" id="2.60.40.780">
    <property type="entry name" value="von Hippel-Lindau disease tumour suppressor, beta domain"/>
    <property type="match status" value="1"/>
</dbReference>
<evidence type="ECO:0000256" key="1">
    <source>
        <dbReference type="SAM" id="SignalP"/>
    </source>
</evidence>
<dbReference type="SUPFAM" id="SSF49468">
    <property type="entry name" value="VHL"/>
    <property type="match status" value="1"/>
</dbReference>
<keyword evidence="1" id="KW-0732">Signal</keyword>
<dbReference type="Proteomes" id="UP000292423">
    <property type="component" value="Unassembled WGS sequence"/>
</dbReference>
<name>A0A4Q7Z4H8_9GAMM</name>
<keyword evidence="3" id="KW-1185">Reference proteome</keyword>
<feature type="signal peptide" evidence="1">
    <location>
        <begin position="1"/>
        <end position="21"/>
    </location>
</feature>
<dbReference type="InterPro" id="IPR037140">
    <property type="entry name" value="VHL_beta_dom_sf"/>
</dbReference>
<feature type="chain" id="PRO_5020752218" evidence="1">
    <location>
        <begin position="22"/>
        <end position="806"/>
    </location>
</feature>
<evidence type="ECO:0000313" key="2">
    <source>
        <dbReference type="EMBL" id="RZU45207.1"/>
    </source>
</evidence>